<keyword evidence="7 10" id="KW-1133">Transmembrane helix</keyword>
<dbReference type="Proteomes" id="UP000322079">
    <property type="component" value="Chromosome"/>
</dbReference>
<keyword evidence="8" id="KW-0186">Copper</keyword>
<dbReference type="PANTHER" id="PTHR21320">
    <property type="entry name" value="CYTOCHROME C OXIDASE ASSEMBLY PROTEIN COX11-RELATED"/>
    <property type="match status" value="1"/>
</dbReference>
<dbReference type="Pfam" id="PF04442">
    <property type="entry name" value="CtaG_Cox11"/>
    <property type="match status" value="1"/>
</dbReference>
<protein>
    <recommendedName>
        <fullName evidence="4">Cytochrome c oxidase assembly protein CtaG</fullName>
    </recommendedName>
</protein>
<sequence length="183" mass="20348">MDAERLQRRNRQLLRKLLVVSLLMFGFAWMLIPLYRVVCEQVGLNSIVKADALDQDEMRAGGGARVDMTFDANVQAGLPWQVQPLTTHMRVKTGTFVQVQYRITNASPHAVVGQAIPRYLPAEAGAYVKKLECFCFTQQRFAPGQSRTFPVVFVVDRKLPASITSITLAYTVFDVPGQGGKAS</sequence>
<dbReference type="Gene3D" id="2.60.370.10">
    <property type="entry name" value="Ctag/Cox11"/>
    <property type="match status" value="1"/>
</dbReference>
<accession>A0A5C1DJZ5</accession>
<keyword evidence="9 10" id="KW-0472">Membrane</keyword>
<comment type="subcellular location">
    <subcellularLocation>
        <location evidence="2">Cell inner membrane</location>
        <topology evidence="2">Single-pass type II membrane protein</topology>
        <orientation evidence="2">Periplasmic side</orientation>
    </subcellularLocation>
</comment>
<evidence type="ECO:0000256" key="6">
    <source>
        <dbReference type="ARBA" id="ARBA00022968"/>
    </source>
</evidence>
<keyword evidence="6" id="KW-0735">Signal-anchor</keyword>
<dbReference type="AlphaFoldDB" id="A0A5C1DJZ5"/>
<dbReference type="GO" id="GO:0005507">
    <property type="term" value="F:copper ion binding"/>
    <property type="evidence" value="ECO:0007669"/>
    <property type="project" value="InterPro"/>
</dbReference>
<evidence type="ECO:0000256" key="7">
    <source>
        <dbReference type="ARBA" id="ARBA00022989"/>
    </source>
</evidence>
<evidence type="ECO:0000256" key="8">
    <source>
        <dbReference type="ARBA" id="ARBA00023008"/>
    </source>
</evidence>
<name>A0A5C1DJZ5_9NEIS</name>
<dbReference type="GO" id="GO:0005886">
    <property type="term" value="C:plasma membrane"/>
    <property type="evidence" value="ECO:0007669"/>
    <property type="project" value="UniProtKB-SubCell"/>
</dbReference>
<evidence type="ECO:0000313" key="11">
    <source>
        <dbReference type="EMBL" id="QEL56903.1"/>
    </source>
</evidence>
<dbReference type="KEGG" id="chrm:FYK34_15705"/>
<evidence type="ECO:0000256" key="10">
    <source>
        <dbReference type="SAM" id="Phobius"/>
    </source>
</evidence>
<dbReference type="RefSeq" id="WP_149298011.1">
    <property type="nucleotide sequence ID" value="NZ_CP043473.1"/>
</dbReference>
<organism evidence="11 12">
    <name type="scientific">Chromobacterium paludis</name>
    <dbReference type="NCBI Taxonomy" id="2605945"/>
    <lineage>
        <taxon>Bacteria</taxon>
        <taxon>Pseudomonadati</taxon>
        <taxon>Pseudomonadota</taxon>
        <taxon>Betaproteobacteria</taxon>
        <taxon>Neisseriales</taxon>
        <taxon>Chromobacteriaceae</taxon>
        <taxon>Chromobacterium</taxon>
    </lineage>
</organism>
<evidence type="ECO:0000256" key="5">
    <source>
        <dbReference type="ARBA" id="ARBA00022692"/>
    </source>
</evidence>
<dbReference type="SUPFAM" id="SSF110111">
    <property type="entry name" value="Ctag/Cox11"/>
    <property type="match status" value="1"/>
</dbReference>
<comment type="similarity">
    <text evidence="3">Belongs to the COX11/CtaG family.</text>
</comment>
<evidence type="ECO:0000256" key="4">
    <source>
        <dbReference type="ARBA" id="ARBA00015384"/>
    </source>
</evidence>
<dbReference type="EMBL" id="CP043473">
    <property type="protein sequence ID" value="QEL56903.1"/>
    <property type="molecule type" value="Genomic_DNA"/>
</dbReference>
<keyword evidence="5 10" id="KW-0812">Transmembrane</keyword>
<proteinExistence type="inferred from homology"/>
<reference evidence="11 12" key="1">
    <citation type="submission" date="2019-08" db="EMBL/GenBank/DDBJ databases">
        <title>Chromobacterium paludis, a novel bacterium isolated from a Maryland marsh pond.</title>
        <authorList>
            <person name="Blackburn M.B."/>
            <person name="Gundersen-Rindal D.E."/>
        </authorList>
    </citation>
    <scope>NUCLEOTIDE SEQUENCE [LARGE SCALE GENOMIC DNA]</scope>
    <source>
        <strain evidence="12">IIBBL 257-1</strain>
    </source>
</reference>
<evidence type="ECO:0000256" key="2">
    <source>
        <dbReference type="ARBA" id="ARBA00004382"/>
    </source>
</evidence>
<comment type="function">
    <text evidence="1">Exerts its effect at some terminal stage of cytochrome c oxidase synthesis, probably by being involved in the insertion of the copper B into subunit I.</text>
</comment>
<evidence type="ECO:0000256" key="1">
    <source>
        <dbReference type="ARBA" id="ARBA00004007"/>
    </source>
</evidence>
<evidence type="ECO:0000256" key="9">
    <source>
        <dbReference type="ARBA" id="ARBA00023136"/>
    </source>
</evidence>
<evidence type="ECO:0000256" key="3">
    <source>
        <dbReference type="ARBA" id="ARBA00009620"/>
    </source>
</evidence>
<feature type="transmembrane region" description="Helical" evidence="10">
    <location>
        <begin position="17"/>
        <end position="35"/>
    </location>
</feature>
<dbReference type="PANTHER" id="PTHR21320:SF3">
    <property type="entry name" value="CYTOCHROME C OXIDASE ASSEMBLY PROTEIN COX11, MITOCHONDRIAL-RELATED"/>
    <property type="match status" value="1"/>
</dbReference>
<dbReference type="PIRSF" id="PIRSF005413">
    <property type="entry name" value="COX11"/>
    <property type="match status" value="1"/>
</dbReference>
<dbReference type="NCBIfam" id="NF003465">
    <property type="entry name" value="PRK05089.1"/>
    <property type="match status" value="1"/>
</dbReference>
<dbReference type="InterPro" id="IPR007533">
    <property type="entry name" value="Cyt_c_oxidase_assmbl_CtaG"/>
</dbReference>
<dbReference type="InterPro" id="IPR023471">
    <property type="entry name" value="CtaG/Cox11_dom_sf"/>
</dbReference>
<gene>
    <name evidence="11" type="ORF">FYK34_15705</name>
</gene>
<keyword evidence="12" id="KW-1185">Reference proteome</keyword>
<evidence type="ECO:0000313" key="12">
    <source>
        <dbReference type="Proteomes" id="UP000322079"/>
    </source>
</evidence>